<gene>
    <name evidence="1" type="ORF">LLW17_08615</name>
</gene>
<evidence type="ECO:0000313" key="1">
    <source>
        <dbReference type="EMBL" id="MCC4212777.1"/>
    </source>
</evidence>
<comment type="caution">
    <text evidence="1">The sequence shown here is derived from an EMBL/GenBank/DDBJ whole genome shotgun (WGS) entry which is preliminary data.</text>
</comment>
<sequence>MNLKLRTILLGLGYILLPVFWLTTYAQADVYATQVIDEDHVSNSALAIDENLGTRAQIESNSGLALGIGAYTGFLELGYTSTIPANTTTYLKIQTEDDILRLLLSGGLGNLLSDVLGIALVGNQEILVEARNGNTTILQADSVDPNTFDNARVRLVTDTVGEYYIAITPDQAYNRIYIANRLGSLIGLNNTRTLDVFGGYYATGTLQCNDPAFTSFDGDGLSLDILQIGDAGVQNPERAIDNDATTFSELSLGVIDVAASIEQIIYFDRASQPDEDFKISLRIDPTLIALGVLNNIQFEAYNGTALISSSNLASLLNLDLLGILQSGAVTQVPFEVAGPADRIVIRYSSLLGVNAFQRLDLFDVALTPAIPVIDAASQNLRCVQEILPV</sequence>
<evidence type="ECO:0000313" key="2">
    <source>
        <dbReference type="Proteomes" id="UP001197770"/>
    </source>
</evidence>
<dbReference type="RefSeq" id="WP_228229849.1">
    <property type="nucleotide sequence ID" value="NZ_JAJGMW010000009.1"/>
</dbReference>
<name>A0ABS8GS11_9FLAO</name>
<dbReference type="Proteomes" id="UP001197770">
    <property type="component" value="Unassembled WGS sequence"/>
</dbReference>
<organism evidence="1 2">
    <name type="scientific">Leeuwenhoekiella parthenopeia</name>
    <dbReference type="NCBI Taxonomy" id="2890320"/>
    <lineage>
        <taxon>Bacteria</taxon>
        <taxon>Pseudomonadati</taxon>
        <taxon>Bacteroidota</taxon>
        <taxon>Flavobacteriia</taxon>
        <taxon>Flavobacteriales</taxon>
        <taxon>Flavobacteriaceae</taxon>
        <taxon>Leeuwenhoekiella</taxon>
    </lineage>
</organism>
<keyword evidence="2" id="KW-1185">Reference proteome</keyword>
<dbReference type="EMBL" id="JAJGMW010000009">
    <property type="protein sequence ID" value="MCC4212777.1"/>
    <property type="molecule type" value="Genomic_DNA"/>
</dbReference>
<proteinExistence type="predicted"/>
<reference evidence="1 2" key="1">
    <citation type="submission" date="2021-11" db="EMBL/GenBank/DDBJ databases">
        <title>Seasonal and diel survey of microbial diversity of the Tyrrhenian coast.</title>
        <authorList>
            <person name="Gattoni G."/>
            <person name="Corral P."/>
        </authorList>
    </citation>
    <scope>NUCLEOTIDE SEQUENCE [LARGE SCALE GENOMIC DNA]</scope>
    <source>
        <strain evidence="1 2">Mr9</strain>
    </source>
</reference>
<accession>A0ABS8GS11</accession>
<protein>
    <submittedName>
        <fullName evidence="1">Uncharacterized protein</fullName>
    </submittedName>
</protein>